<feature type="transmembrane region" description="Helical" evidence="1">
    <location>
        <begin position="155"/>
        <end position="178"/>
    </location>
</feature>
<feature type="transmembrane region" description="Helical" evidence="1">
    <location>
        <begin position="6"/>
        <end position="25"/>
    </location>
</feature>
<dbReference type="Pfam" id="PF20152">
    <property type="entry name" value="DUF6534"/>
    <property type="match status" value="1"/>
</dbReference>
<reference evidence="3" key="1">
    <citation type="submission" date="2020-11" db="EMBL/GenBank/DDBJ databases">
        <authorList>
            <consortium name="DOE Joint Genome Institute"/>
            <person name="Ahrendt S."/>
            <person name="Riley R."/>
            <person name="Andreopoulos W."/>
            <person name="Labutti K."/>
            <person name="Pangilinan J."/>
            <person name="Ruiz-Duenas F.J."/>
            <person name="Barrasa J.M."/>
            <person name="Sanchez-Garcia M."/>
            <person name="Camarero S."/>
            <person name="Miyauchi S."/>
            <person name="Serrano A."/>
            <person name="Linde D."/>
            <person name="Babiker R."/>
            <person name="Drula E."/>
            <person name="Ayuso-Fernandez I."/>
            <person name="Pacheco R."/>
            <person name="Padilla G."/>
            <person name="Ferreira P."/>
            <person name="Barriuso J."/>
            <person name="Kellner H."/>
            <person name="Castanera R."/>
            <person name="Alfaro M."/>
            <person name="Ramirez L."/>
            <person name="Pisabarro A.G."/>
            <person name="Kuo A."/>
            <person name="Tritt A."/>
            <person name="Lipzen A."/>
            <person name="He G."/>
            <person name="Yan M."/>
            <person name="Ng V."/>
            <person name="Cullen D."/>
            <person name="Martin F."/>
            <person name="Rosso M.-N."/>
            <person name="Henrissat B."/>
            <person name="Hibbett D."/>
            <person name="Martinez A.T."/>
            <person name="Grigoriev I.V."/>
        </authorList>
    </citation>
    <scope>NUCLEOTIDE SEQUENCE</scope>
    <source>
        <strain evidence="3">CBS 247.69</strain>
    </source>
</reference>
<dbReference type="InterPro" id="IPR045339">
    <property type="entry name" value="DUF6534"/>
</dbReference>
<proteinExistence type="predicted"/>
<evidence type="ECO:0000259" key="2">
    <source>
        <dbReference type="Pfam" id="PF20152"/>
    </source>
</evidence>
<name>A0A9P5Y203_9AGAR</name>
<dbReference type="PANTHER" id="PTHR40465:SF1">
    <property type="entry name" value="DUF6534 DOMAIN-CONTAINING PROTEIN"/>
    <property type="match status" value="1"/>
</dbReference>
<accession>A0A9P5Y203</accession>
<feature type="transmembrane region" description="Helical" evidence="1">
    <location>
        <begin position="190"/>
        <end position="219"/>
    </location>
</feature>
<keyword evidence="1" id="KW-0472">Membrane</keyword>
<dbReference type="Proteomes" id="UP000807353">
    <property type="component" value="Unassembled WGS sequence"/>
</dbReference>
<comment type="caution">
    <text evidence="3">The sequence shown here is derived from an EMBL/GenBank/DDBJ whole genome shotgun (WGS) entry which is preliminary data.</text>
</comment>
<gene>
    <name evidence="3" type="ORF">BDZ94DRAFT_1267366</name>
</gene>
<feature type="transmembrane region" description="Helical" evidence="1">
    <location>
        <begin position="81"/>
        <end position="104"/>
    </location>
</feature>
<dbReference type="OrthoDB" id="3265526at2759"/>
<feature type="transmembrane region" description="Helical" evidence="1">
    <location>
        <begin position="46"/>
        <end position="66"/>
    </location>
</feature>
<keyword evidence="4" id="KW-1185">Reference proteome</keyword>
<dbReference type="PANTHER" id="PTHR40465">
    <property type="entry name" value="CHROMOSOME 1, WHOLE GENOME SHOTGUN SEQUENCE"/>
    <property type="match status" value="1"/>
</dbReference>
<dbReference type="EMBL" id="MU150310">
    <property type="protein sequence ID" value="KAF9459785.1"/>
    <property type="molecule type" value="Genomic_DNA"/>
</dbReference>
<keyword evidence="1" id="KW-1133">Transmembrane helix</keyword>
<evidence type="ECO:0000313" key="4">
    <source>
        <dbReference type="Proteomes" id="UP000807353"/>
    </source>
</evidence>
<organism evidence="3 4">
    <name type="scientific">Collybia nuda</name>
    <dbReference type="NCBI Taxonomy" id="64659"/>
    <lineage>
        <taxon>Eukaryota</taxon>
        <taxon>Fungi</taxon>
        <taxon>Dikarya</taxon>
        <taxon>Basidiomycota</taxon>
        <taxon>Agaricomycotina</taxon>
        <taxon>Agaricomycetes</taxon>
        <taxon>Agaricomycetidae</taxon>
        <taxon>Agaricales</taxon>
        <taxon>Tricholomatineae</taxon>
        <taxon>Clitocybaceae</taxon>
        <taxon>Collybia</taxon>
    </lineage>
</organism>
<dbReference type="AlphaFoldDB" id="A0A9P5Y203"/>
<feature type="transmembrane region" description="Helical" evidence="1">
    <location>
        <begin position="116"/>
        <end position="143"/>
    </location>
</feature>
<keyword evidence="1" id="KW-0812">Transmembrane</keyword>
<evidence type="ECO:0000313" key="3">
    <source>
        <dbReference type="EMBL" id="KAF9459785.1"/>
    </source>
</evidence>
<feature type="domain" description="DUF6534" evidence="2">
    <location>
        <begin position="162"/>
        <end position="248"/>
    </location>
</feature>
<evidence type="ECO:0000256" key="1">
    <source>
        <dbReference type="SAM" id="Phobius"/>
    </source>
</evidence>
<protein>
    <recommendedName>
        <fullName evidence="2">DUF6534 domain-containing protein</fullName>
    </recommendedName>
</protein>
<sequence length="305" mass="33942">MANIQLLFGPMLIGAFLNMILYGVVVAQMFTYYQSCKNDSLWIKNLVFYLFITETINTGLDMAVMYEPLVIKFGTDESTTFFPLMLASGPIMIIAVSTPVQLFIAWRIMKISKSNFVSGTISILAATSCAGGIWTAITISLIRRFDRKSEIRPPALLWFVTAAAADILITATLTRFLYKRKTGYAKTDSAISRIISLTLQTGFITAIAALADLVFFLVLPHTNLNFIWEFALTKLYSNSLMSTLNARAAWNYQLPNNGGNPLYAKSLPGGSERLHDTLPPVVNALSLSRRDDLYELEGRKSYPNL</sequence>